<name>X1QGV8_9ZZZZ</name>
<dbReference type="EMBL" id="BARV01045323">
    <property type="protein sequence ID" value="GAI67732.1"/>
    <property type="molecule type" value="Genomic_DNA"/>
</dbReference>
<sequence length="34" mass="3898">VYLDALSNVVRKLFPMLPFNPFQVIYEEAKGGLK</sequence>
<proteinExistence type="predicted"/>
<accession>X1QGV8</accession>
<comment type="caution">
    <text evidence="1">The sequence shown here is derived from an EMBL/GenBank/DDBJ whole genome shotgun (WGS) entry which is preliminary data.</text>
</comment>
<organism evidence="1">
    <name type="scientific">marine sediment metagenome</name>
    <dbReference type="NCBI Taxonomy" id="412755"/>
    <lineage>
        <taxon>unclassified sequences</taxon>
        <taxon>metagenomes</taxon>
        <taxon>ecological metagenomes</taxon>
    </lineage>
</organism>
<feature type="non-terminal residue" evidence="1">
    <location>
        <position position="1"/>
    </location>
</feature>
<evidence type="ECO:0000313" key="1">
    <source>
        <dbReference type="EMBL" id="GAI67732.1"/>
    </source>
</evidence>
<protein>
    <submittedName>
        <fullName evidence="1">Uncharacterized protein</fullName>
    </submittedName>
</protein>
<gene>
    <name evidence="1" type="ORF">S06H3_66474</name>
</gene>
<dbReference type="AlphaFoldDB" id="X1QGV8"/>
<reference evidence="1" key="1">
    <citation type="journal article" date="2014" name="Front. Microbiol.">
        <title>High frequency of phylogenetically diverse reductive dehalogenase-homologous genes in deep subseafloor sedimentary metagenomes.</title>
        <authorList>
            <person name="Kawai M."/>
            <person name="Futagami T."/>
            <person name="Toyoda A."/>
            <person name="Takaki Y."/>
            <person name="Nishi S."/>
            <person name="Hori S."/>
            <person name="Arai W."/>
            <person name="Tsubouchi T."/>
            <person name="Morono Y."/>
            <person name="Uchiyama I."/>
            <person name="Ito T."/>
            <person name="Fujiyama A."/>
            <person name="Inagaki F."/>
            <person name="Takami H."/>
        </authorList>
    </citation>
    <scope>NUCLEOTIDE SEQUENCE</scope>
    <source>
        <strain evidence="1">Expedition CK06-06</strain>
    </source>
</reference>